<name>A0A0F9CHY2_9ZZZZ</name>
<accession>A0A0F9CHY2</accession>
<organism evidence="1">
    <name type="scientific">marine sediment metagenome</name>
    <dbReference type="NCBI Taxonomy" id="412755"/>
    <lineage>
        <taxon>unclassified sequences</taxon>
        <taxon>metagenomes</taxon>
        <taxon>ecological metagenomes</taxon>
    </lineage>
</organism>
<comment type="caution">
    <text evidence="1">The sequence shown here is derived from an EMBL/GenBank/DDBJ whole genome shotgun (WGS) entry which is preliminary data.</text>
</comment>
<sequence>MHVSIPVRQLRRFFKEGCTDVDDVSEYHWHRPVEKACFDTQTDRASRYIGGDVAPLVILDQDAIFWREVDTVYTQLEPDGSYWCASAYSTDAEAIAAEMVMSGITYIRPVHVRKAQRKLKRQEAVHCEV</sequence>
<protein>
    <submittedName>
        <fullName evidence="1">Uncharacterized protein</fullName>
    </submittedName>
</protein>
<reference evidence="1" key="1">
    <citation type="journal article" date="2015" name="Nature">
        <title>Complex archaea that bridge the gap between prokaryotes and eukaryotes.</title>
        <authorList>
            <person name="Spang A."/>
            <person name="Saw J.H."/>
            <person name="Jorgensen S.L."/>
            <person name="Zaremba-Niedzwiedzka K."/>
            <person name="Martijn J."/>
            <person name="Lind A.E."/>
            <person name="van Eijk R."/>
            <person name="Schleper C."/>
            <person name="Guy L."/>
            <person name="Ettema T.J."/>
        </authorList>
    </citation>
    <scope>NUCLEOTIDE SEQUENCE</scope>
</reference>
<proteinExistence type="predicted"/>
<evidence type="ECO:0000313" key="1">
    <source>
        <dbReference type="EMBL" id="KKL05286.1"/>
    </source>
</evidence>
<dbReference type="EMBL" id="LAZR01044183">
    <property type="protein sequence ID" value="KKL05286.1"/>
    <property type="molecule type" value="Genomic_DNA"/>
</dbReference>
<dbReference type="AlphaFoldDB" id="A0A0F9CHY2"/>
<gene>
    <name evidence="1" type="ORF">LCGC14_2607570</name>
</gene>